<accession>A0A1M5Q237</accession>
<evidence type="ECO:0008006" key="4">
    <source>
        <dbReference type="Google" id="ProtNLM"/>
    </source>
</evidence>
<evidence type="ECO:0000313" key="2">
    <source>
        <dbReference type="EMBL" id="SHH08010.1"/>
    </source>
</evidence>
<dbReference type="InterPro" id="IPR011990">
    <property type="entry name" value="TPR-like_helical_dom_sf"/>
</dbReference>
<keyword evidence="3" id="KW-1185">Reference proteome</keyword>
<sequence length="356" mass="39718">MKAFSSCLMGLVTLFSVPANAVTVKEARASYTYVNKALRENAPLRDIDTAVLRNHAQVLNEALDTFSIGPQGYRMLLDAHLNAEEILIKQAQLMDLPYDVSAIQISLDRLDALIPSLEKGQGGMLYTAGHVASYILEDKELAYQYWLGCAELAHPGCMNIMATSYESGVGTMPQDEASAVYWHKEVVDTGTYARCAGGFSAASLALLQFTGVETGEPIQYWLDKADNLLQQIVDAENDPQACNLSEVDLLNWLFTQNDEALERLKAFEFDTTNDYGMSRNLVRDALLQTDDFNVFAEIMPAIVDDYQRCRAASLFALKVYDQPDQLREIQQYVRELPPFDCGRSQATVNRLLSLHI</sequence>
<feature type="signal peptide" evidence="1">
    <location>
        <begin position="1"/>
        <end position="21"/>
    </location>
</feature>
<feature type="chain" id="PRO_5012590096" description="Sel1 repeat-containing protein" evidence="1">
    <location>
        <begin position="22"/>
        <end position="356"/>
    </location>
</feature>
<dbReference type="EMBL" id="FQWD01000006">
    <property type="protein sequence ID" value="SHH08010.1"/>
    <property type="molecule type" value="Genomic_DNA"/>
</dbReference>
<dbReference type="AlphaFoldDB" id="A0A1M5Q237"/>
<proteinExistence type="predicted"/>
<dbReference type="SUPFAM" id="SSF81901">
    <property type="entry name" value="HCP-like"/>
    <property type="match status" value="1"/>
</dbReference>
<keyword evidence="1" id="KW-0732">Signal</keyword>
<name>A0A1M5Q237_9ALTE</name>
<evidence type="ECO:0000256" key="1">
    <source>
        <dbReference type="SAM" id="SignalP"/>
    </source>
</evidence>
<dbReference type="STRING" id="634436.SAMN05216361_3705"/>
<dbReference type="OrthoDB" id="6299032at2"/>
<reference evidence="3" key="1">
    <citation type="submission" date="2016-11" db="EMBL/GenBank/DDBJ databases">
        <authorList>
            <person name="Varghese N."/>
            <person name="Submissions S."/>
        </authorList>
    </citation>
    <scope>NUCLEOTIDE SEQUENCE [LARGE SCALE GENOMIC DNA]</scope>
    <source>
        <strain evidence="3">CGMCC 1.8995</strain>
    </source>
</reference>
<gene>
    <name evidence="2" type="ORF">SAMN05216361_3705</name>
</gene>
<organism evidence="2 3">
    <name type="scientific">Marisediminitalea aggregata</name>
    <dbReference type="NCBI Taxonomy" id="634436"/>
    <lineage>
        <taxon>Bacteria</taxon>
        <taxon>Pseudomonadati</taxon>
        <taxon>Pseudomonadota</taxon>
        <taxon>Gammaproteobacteria</taxon>
        <taxon>Alteromonadales</taxon>
        <taxon>Alteromonadaceae</taxon>
        <taxon>Marisediminitalea</taxon>
    </lineage>
</organism>
<dbReference type="RefSeq" id="WP_073324653.1">
    <property type="nucleotide sequence ID" value="NZ_FQWD01000006.1"/>
</dbReference>
<evidence type="ECO:0000313" key="3">
    <source>
        <dbReference type="Proteomes" id="UP000184520"/>
    </source>
</evidence>
<dbReference type="Gene3D" id="1.25.40.10">
    <property type="entry name" value="Tetratricopeptide repeat domain"/>
    <property type="match status" value="1"/>
</dbReference>
<protein>
    <recommendedName>
        <fullName evidence="4">Sel1 repeat-containing protein</fullName>
    </recommendedName>
</protein>
<dbReference type="Proteomes" id="UP000184520">
    <property type="component" value="Unassembled WGS sequence"/>
</dbReference>